<dbReference type="Pfam" id="PF01734">
    <property type="entry name" value="Patatin"/>
    <property type="match status" value="1"/>
</dbReference>
<name>A0A1R3W1E3_9GAMM</name>
<keyword evidence="1 4" id="KW-0378">Hydrolase</keyword>
<dbReference type="EMBL" id="FTPK01000002">
    <property type="protein sequence ID" value="SIT70297.1"/>
    <property type="molecule type" value="Genomic_DNA"/>
</dbReference>
<dbReference type="InterPro" id="IPR002641">
    <property type="entry name" value="PNPLA_dom"/>
</dbReference>
<dbReference type="PANTHER" id="PTHR14226:SF76">
    <property type="entry name" value="NTE FAMILY PROTEIN RSSA"/>
    <property type="match status" value="1"/>
</dbReference>
<evidence type="ECO:0000256" key="4">
    <source>
        <dbReference type="PROSITE-ProRule" id="PRU01161"/>
    </source>
</evidence>
<evidence type="ECO:0000256" key="2">
    <source>
        <dbReference type="ARBA" id="ARBA00022963"/>
    </source>
</evidence>
<evidence type="ECO:0000256" key="3">
    <source>
        <dbReference type="ARBA" id="ARBA00023098"/>
    </source>
</evidence>
<keyword evidence="3 4" id="KW-0443">Lipid metabolism</keyword>
<dbReference type="PANTHER" id="PTHR14226">
    <property type="entry name" value="NEUROPATHY TARGET ESTERASE/SWISS CHEESE D.MELANOGASTER"/>
    <property type="match status" value="1"/>
</dbReference>
<dbReference type="AlphaFoldDB" id="A0A1R3W1E3"/>
<evidence type="ECO:0000313" key="6">
    <source>
        <dbReference type="EMBL" id="SIT70297.1"/>
    </source>
</evidence>
<keyword evidence="2 4" id="KW-0442">Lipid degradation</keyword>
<dbReference type="InterPro" id="IPR016035">
    <property type="entry name" value="Acyl_Trfase/lysoPLipase"/>
</dbReference>
<dbReference type="OrthoDB" id="5290098at2"/>
<feature type="active site" description="Proton acceptor" evidence="4">
    <location>
        <position position="162"/>
    </location>
</feature>
<dbReference type="STRING" id="233100.SAMN05216526_1281"/>
<dbReference type="GO" id="GO:0016042">
    <property type="term" value="P:lipid catabolic process"/>
    <property type="evidence" value="ECO:0007669"/>
    <property type="project" value="UniProtKB-UniRule"/>
</dbReference>
<evidence type="ECO:0000256" key="1">
    <source>
        <dbReference type="ARBA" id="ARBA00022801"/>
    </source>
</evidence>
<gene>
    <name evidence="6" type="ORF">SAMN05216526_1281</name>
</gene>
<feature type="short sequence motif" description="GXSXG" evidence="4">
    <location>
        <begin position="46"/>
        <end position="50"/>
    </location>
</feature>
<evidence type="ECO:0000259" key="5">
    <source>
        <dbReference type="PROSITE" id="PS51635"/>
    </source>
</evidence>
<sequence length="294" mass="31965">MPKQVQRNKPKSVSLVLGSGGARGLAHIGVIQELEARGFKVQAIAGSSMGALVGGIYALGKLQIYADWVSGLEQSDVLWLIDWSFSGGGIIRGQKVINKLRELVGEEDIERLPIAFTAVAVDIERGKEIWFHDGPLFDAIRASIAIPGLFTPHHYRGLTLVDGGLLNPVPVAPTLSALTDLTIVVDVNGPAEDLTPEVSPGNDHGRFLERLRSYAEALGLDINGDNEGLALSDILMRSFDTMQAALTRQHLAVFHPDVVIRIPKNACMVHEFYQAKPIIQLGRERAKAALDEWL</sequence>
<feature type="domain" description="PNPLA" evidence="5">
    <location>
        <begin position="15"/>
        <end position="175"/>
    </location>
</feature>
<reference evidence="6 7" key="1">
    <citation type="submission" date="2017-01" db="EMBL/GenBank/DDBJ databases">
        <authorList>
            <person name="Mah S.A."/>
            <person name="Swanson W.J."/>
            <person name="Moy G.W."/>
            <person name="Vacquier V.D."/>
        </authorList>
    </citation>
    <scope>NUCLEOTIDE SEQUENCE [LARGE SCALE GENOMIC DNA]</scope>
    <source>
        <strain evidence="6 7">M9</strain>
    </source>
</reference>
<dbReference type="Gene3D" id="3.40.1090.10">
    <property type="entry name" value="Cytosolic phospholipase A2 catalytic domain"/>
    <property type="match status" value="2"/>
</dbReference>
<dbReference type="PROSITE" id="PS51635">
    <property type="entry name" value="PNPLA"/>
    <property type="match status" value="1"/>
</dbReference>
<evidence type="ECO:0000313" key="7">
    <source>
        <dbReference type="Proteomes" id="UP000223759"/>
    </source>
</evidence>
<dbReference type="GO" id="GO:0016787">
    <property type="term" value="F:hydrolase activity"/>
    <property type="evidence" value="ECO:0007669"/>
    <property type="project" value="UniProtKB-UniRule"/>
</dbReference>
<keyword evidence="7" id="KW-1185">Reference proteome</keyword>
<protein>
    <submittedName>
        <fullName evidence="6">NTE family protein</fullName>
    </submittedName>
</protein>
<feature type="active site" description="Nucleophile" evidence="4">
    <location>
        <position position="48"/>
    </location>
</feature>
<dbReference type="Proteomes" id="UP000223759">
    <property type="component" value="Unassembled WGS sequence"/>
</dbReference>
<dbReference type="InterPro" id="IPR050301">
    <property type="entry name" value="NTE"/>
</dbReference>
<dbReference type="SUPFAM" id="SSF52151">
    <property type="entry name" value="FabD/lysophospholipase-like"/>
    <property type="match status" value="1"/>
</dbReference>
<feature type="short sequence motif" description="DGA/G" evidence="4">
    <location>
        <begin position="162"/>
        <end position="164"/>
    </location>
</feature>
<comment type="caution">
    <text evidence="4">Lacks conserved residue(s) required for the propagation of feature annotation.</text>
</comment>
<dbReference type="RefSeq" id="WP_076755666.1">
    <property type="nucleotide sequence ID" value="NZ_CP023018.1"/>
</dbReference>
<organism evidence="6 7">
    <name type="scientific">Ectothiorhodosinus mongolicus</name>
    <dbReference type="NCBI Taxonomy" id="233100"/>
    <lineage>
        <taxon>Bacteria</taxon>
        <taxon>Pseudomonadati</taxon>
        <taxon>Pseudomonadota</taxon>
        <taxon>Gammaproteobacteria</taxon>
        <taxon>Chromatiales</taxon>
        <taxon>Ectothiorhodospiraceae</taxon>
        <taxon>Ectothiorhodosinus</taxon>
    </lineage>
</organism>
<proteinExistence type="predicted"/>
<accession>A0A1R3W1E3</accession>